<name>A0A3N4LYH9_9PEZI</name>
<dbReference type="AlphaFoldDB" id="A0A3N4LYH9"/>
<dbReference type="EMBL" id="ML121530">
    <property type="protein sequence ID" value="RPB27954.1"/>
    <property type="molecule type" value="Genomic_DNA"/>
</dbReference>
<dbReference type="InParanoid" id="A0A3N4LYH9"/>
<proteinExistence type="predicted"/>
<dbReference type="Proteomes" id="UP000267821">
    <property type="component" value="Unassembled WGS sequence"/>
</dbReference>
<sequence>MPPQLALPVTLVALEPVFLCPQLQFLRFETIFPSLVPVQEFVCPVVEFHFQSVPSPDFPFPFGDCVFSFFQAPLFFLHASSSLSFPKAPLPDPLLQRQNVLLHTLH</sequence>
<organism evidence="1 2">
    <name type="scientific">Terfezia boudieri ATCC MYA-4762</name>
    <dbReference type="NCBI Taxonomy" id="1051890"/>
    <lineage>
        <taxon>Eukaryota</taxon>
        <taxon>Fungi</taxon>
        <taxon>Dikarya</taxon>
        <taxon>Ascomycota</taxon>
        <taxon>Pezizomycotina</taxon>
        <taxon>Pezizomycetes</taxon>
        <taxon>Pezizales</taxon>
        <taxon>Pezizaceae</taxon>
        <taxon>Terfezia</taxon>
    </lineage>
</organism>
<evidence type="ECO:0000313" key="2">
    <source>
        <dbReference type="Proteomes" id="UP000267821"/>
    </source>
</evidence>
<reference evidence="1 2" key="1">
    <citation type="journal article" date="2018" name="Nat. Ecol. Evol.">
        <title>Pezizomycetes genomes reveal the molecular basis of ectomycorrhizal truffle lifestyle.</title>
        <authorList>
            <person name="Murat C."/>
            <person name="Payen T."/>
            <person name="Noel B."/>
            <person name="Kuo A."/>
            <person name="Morin E."/>
            <person name="Chen J."/>
            <person name="Kohler A."/>
            <person name="Krizsan K."/>
            <person name="Balestrini R."/>
            <person name="Da Silva C."/>
            <person name="Montanini B."/>
            <person name="Hainaut M."/>
            <person name="Levati E."/>
            <person name="Barry K.W."/>
            <person name="Belfiori B."/>
            <person name="Cichocki N."/>
            <person name="Clum A."/>
            <person name="Dockter R.B."/>
            <person name="Fauchery L."/>
            <person name="Guy J."/>
            <person name="Iotti M."/>
            <person name="Le Tacon F."/>
            <person name="Lindquist E.A."/>
            <person name="Lipzen A."/>
            <person name="Malagnac F."/>
            <person name="Mello A."/>
            <person name="Molinier V."/>
            <person name="Miyauchi S."/>
            <person name="Poulain J."/>
            <person name="Riccioni C."/>
            <person name="Rubini A."/>
            <person name="Sitrit Y."/>
            <person name="Splivallo R."/>
            <person name="Traeger S."/>
            <person name="Wang M."/>
            <person name="Zifcakova L."/>
            <person name="Wipf D."/>
            <person name="Zambonelli A."/>
            <person name="Paolocci F."/>
            <person name="Nowrousian M."/>
            <person name="Ottonello S."/>
            <person name="Baldrian P."/>
            <person name="Spatafora J.W."/>
            <person name="Henrissat B."/>
            <person name="Nagy L.G."/>
            <person name="Aury J.M."/>
            <person name="Wincker P."/>
            <person name="Grigoriev I.V."/>
            <person name="Bonfante P."/>
            <person name="Martin F.M."/>
        </authorList>
    </citation>
    <scope>NUCLEOTIDE SEQUENCE [LARGE SCALE GENOMIC DNA]</scope>
    <source>
        <strain evidence="1 2">ATCC MYA-4762</strain>
    </source>
</reference>
<keyword evidence="2" id="KW-1185">Reference proteome</keyword>
<protein>
    <submittedName>
        <fullName evidence="1">Uncharacterized protein</fullName>
    </submittedName>
</protein>
<accession>A0A3N4LYH9</accession>
<evidence type="ECO:0000313" key="1">
    <source>
        <dbReference type="EMBL" id="RPB27954.1"/>
    </source>
</evidence>
<gene>
    <name evidence="1" type="ORF">L211DRAFT_833967</name>
</gene>